<dbReference type="SUPFAM" id="SSF52949">
    <property type="entry name" value="Macro domain-like"/>
    <property type="match status" value="1"/>
</dbReference>
<evidence type="ECO:0000256" key="2">
    <source>
        <dbReference type="ARBA" id="ARBA00000967"/>
    </source>
</evidence>
<reference evidence="10 11" key="1">
    <citation type="submission" date="2020-07" db="EMBL/GenBank/DDBJ databases">
        <title>Sequencing the genomes of 1000 actinobacteria strains.</title>
        <authorList>
            <person name="Klenk H.-P."/>
        </authorList>
    </citation>
    <scope>NUCLEOTIDE SEQUENCE [LARGE SCALE GENOMIC DNA]</scope>
    <source>
        <strain evidence="10 11">DSM 19970</strain>
    </source>
</reference>
<protein>
    <recommendedName>
        <fullName evidence="8">Probable cytosol aminopeptidase</fullName>
        <ecNumber evidence="8">3.4.11.1</ecNumber>
    </recommendedName>
    <alternativeName>
        <fullName evidence="8">Leucine aminopeptidase</fullName>
        <shortName evidence="8">LAP</shortName>
        <ecNumber evidence="8">3.4.11.10</ecNumber>
    </alternativeName>
    <alternativeName>
        <fullName evidence="8">Leucyl aminopeptidase</fullName>
    </alternativeName>
</protein>
<comment type="similarity">
    <text evidence="3 8">Belongs to the peptidase M17 family.</text>
</comment>
<keyword evidence="6 8" id="KW-0378">Hydrolase</keyword>
<dbReference type="EMBL" id="JACBZO010000001">
    <property type="protein sequence ID" value="NYI41192.1"/>
    <property type="molecule type" value="Genomic_DNA"/>
</dbReference>
<dbReference type="GO" id="GO:0070006">
    <property type="term" value="F:metalloaminopeptidase activity"/>
    <property type="evidence" value="ECO:0007669"/>
    <property type="project" value="InterPro"/>
</dbReference>
<feature type="binding site" evidence="8">
    <location>
        <position position="331"/>
    </location>
    <ligand>
        <name>Mn(2+)</name>
        <dbReference type="ChEBI" id="CHEBI:29035"/>
        <label>1</label>
    </ligand>
</feature>
<gene>
    <name evidence="8" type="primary">pepA</name>
    <name evidence="10" type="ORF">BKA03_001311</name>
</gene>
<comment type="function">
    <text evidence="7 8">Presumably involved in the processing and regular turnover of intracellular proteins. Catalyzes the removal of unsubstituted N-terminal amino acids from various peptides.</text>
</comment>
<dbReference type="OrthoDB" id="9809354at2"/>
<evidence type="ECO:0000256" key="4">
    <source>
        <dbReference type="ARBA" id="ARBA00022438"/>
    </source>
</evidence>
<keyword evidence="8" id="KW-0479">Metal-binding</keyword>
<comment type="catalytic activity">
    <reaction evidence="2 8">
        <text>Release of an N-terminal amino acid, preferentially leucine, but not glutamic or aspartic acids.</text>
        <dbReference type="EC" id="3.4.11.10"/>
    </reaction>
</comment>
<sequence length="484" mass="50033">MTTLAVTSDAISTLSCDALILGVDAEGSVTAHPQLDEQTRAALTETAVALEASGKVGSVTVLPGGPTAARRVVLVGLGDGTDGELRCAAGAAARSCGKKPGTVVVALPGESDRALSAIAEGSLLGSYVFTDYKSDADDEEEQVFTDWLIAGASVAAVERAKVIAGAVAGTRDLINTPPLDLFPGAFADIAQGYGKQQGCDVQVWEPQQLADQGFGGILAVGMGSARLPRLVRIQWAPEGAKQTVALVGKGITFDTGGISLKPPKSMETMKSDMSGAAAVMHTVLAAARANLPVAVTGWLCLAENMPSGTAQRPSDVIRIYGGKTVEVLNTDAEGRLVLADGLVRAIEENPDVVLDIATLTGAQGVALGPRTSGVMGTDEVRTEVVAAADAIDEDMWPMPLRPYIREMVLSKVGDLKNVGDPGGQAGMLSAGMFLKQFVGDANWAHLDIARPAFNEGTAYGYTTHGGTGAAVRTLFEFLERRANA</sequence>
<dbReference type="EC" id="3.4.11.10" evidence="8"/>
<dbReference type="AlphaFoldDB" id="A0A7Z0CJV9"/>
<feature type="binding site" evidence="8">
    <location>
        <position position="333"/>
    </location>
    <ligand>
        <name>Mn(2+)</name>
        <dbReference type="ChEBI" id="CHEBI:29035"/>
        <label>2</label>
    </ligand>
</feature>
<evidence type="ECO:0000259" key="9">
    <source>
        <dbReference type="PROSITE" id="PS00631"/>
    </source>
</evidence>
<keyword evidence="4 8" id="KW-0031">Aminopeptidase</keyword>
<comment type="cofactor">
    <cofactor evidence="8">
        <name>Mn(2+)</name>
        <dbReference type="ChEBI" id="CHEBI:29035"/>
    </cofactor>
    <text evidence="8">Binds 2 manganese ions per subunit.</text>
</comment>
<accession>A0A7Z0CJV9</accession>
<evidence type="ECO:0000313" key="11">
    <source>
        <dbReference type="Proteomes" id="UP000547973"/>
    </source>
</evidence>
<dbReference type="EC" id="3.4.11.1" evidence="8"/>
<dbReference type="Gene3D" id="3.40.220.10">
    <property type="entry name" value="Leucine Aminopeptidase, subunit E, domain 1"/>
    <property type="match status" value="1"/>
</dbReference>
<evidence type="ECO:0000313" key="10">
    <source>
        <dbReference type="EMBL" id="NYI41192.1"/>
    </source>
</evidence>
<feature type="binding site" evidence="8">
    <location>
        <position position="333"/>
    </location>
    <ligand>
        <name>Mn(2+)</name>
        <dbReference type="ChEBI" id="CHEBI:29035"/>
        <label>1</label>
    </ligand>
</feature>
<dbReference type="Pfam" id="PF02789">
    <property type="entry name" value="Peptidase_M17_N"/>
    <property type="match status" value="1"/>
</dbReference>
<dbReference type="NCBIfam" id="NF002073">
    <property type="entry name" value="PRK00913.1-2"/>
    <property type="match status" value="1"/>
</dbReference>
<name>A0A7Z0CJV9_9MICO</name>
<evidence type="ECO:0000256" key="1">
    <source>
        <dbReference type="ARBA" id="ARBA00000135"/>
    </source>
</evidence>
<keyword evidence="8" id="KW-0963">Cytoplasm</keyword>
<feature type="active site" evidence="8">
    <location>
        <position position="261"/>
    </location>
</feature>
<evidence type="ECO:0000256" key="8">
    <source>
        <dbReference type="HAMAP-Rule" id="MF_00181"/>
    </source>
</evidence>
<dbReference type="GO" id="GO:0005737">
    <property type="term" value="C:cytoplasm"/>
    <property type="evidence" value="ECO:0007669"/>
    <property type="project" value="UniProtKB-SubCell"/>
</dbReference>
<feature type="binding site" evidence="8">
    <location>
        <position position="249"/>
    </location>
    <ligand>
        <name>Mn(2+)</name>
        <dbReference type="ChEBI" id="CHEBI:29035"/>
        <label>2</label>
    </ligand>
</feature>
<dbReference type="CDD" id="cd00433">
    <property type="entry name" value="Peptidase_M17"/>
    <property type="match status" value="1"/>
</dbReference>
<dbReference type="PRINTS" id="PR00481">
    <property type="entry name" value="LAMNOPPTDASE"/>
</dbReference>
<dbReference type="PROSITE" id="PS00631">
    <property type="entry name" value="CYTOSOL_AP"/>
    <property type="match status" value="1"/>
</dbReference>
<organism evidence="10 11">
    <name type="scientific">Demequina lutea</name>
    <dbReference type="NCBI Taxonomy" id="431489"/>
    <lineage>
        <taxon>Bacteria</taxon>
        <taxon>Bacillati</taxon>
        <taxon>Actinomycetota</taxon>
        <taxon>Actinomycetes</taxon>
        <taxon>Micrococcales</taxon>
        <taxon>Demequinaceae</taxon>
        <taxon>Demequina</taxon>
    </lineage>
</organism>
<feature type="binding site" evidence="8">
    <location>
        <position position="272"/>
    </location>
    <ligand>
        <name>Mn(2+)</name>
        <dbReference type="ChEBI" id="CHEBI:29035"/>
        <label>2</label>
    </ligand>
</feature>
<dbReference type="Proteomes" id="UP000547973">
    <property type="component" value="Unassembled WGS sequence"/>
</dbReference>
<dbReference type="HAMAP" id="MF_00181">
    <property type="entry name" value="Cytosol_peptidase_M17"/>
    <property type="match status" value="1"/>
</dbReference>
<feature type="domain" description="Cytosol aminopeptidase" evidence="9">
    <location>
        <begin position="329"/>
        <end position="336"/>
    </location>
</feature>
<keyword evidence="5 8" id="KW-0645">Protease</keyword>
<dbReference type="PANTHER" id="PTHR11963:SF23">
    <property type="entry name" value="CYTOSOL AMINOPEPTIDASE"/>
    <property type="match status" value="1"/>
</dbReference>
<dbReference type="Gene3D" id="3.40.630.10">
    <property type="entry name" value="Zn peptidases"/>
    <property type="match status" value="1"/>
</dbReference>
<dbReference type="InterPro" id="IPR008283">
    <property type="entry name" value="Peptidase_M17_N"/>
</dbReference>
<dbReference type="SUPFAM" id="SSF53187">
    <property type="entry name" value="Zn-dependent exopeptidases"/>
    <property type="match status" value="1"/>
</dbReference>
<dbReference type="InterPro" id="IPR023042">
    <property type="entry name" value="Peptidase_M17_leu_NH2_pept"/>
</dbReference>
<comment type="catalytic activity">
    <reaction evidence="1 8">
        <text>Release of an N-terminal amino acid, Xaa-|-Yaa-, in which Xaa is preferably Leu, but may be other amino acids including Pro although not Arg or Lys, and Yaa may be Pro. Amino acid amides and methyl esters are also readily hydrolyzed, but rates on arylamides are exceedingly low.</text>
        <dbReference type="EC" id="3.4.11.1"/>
    </reaction>
</comment>
<dbReference type="RefSeq" id="WP_062075002.1">
    <property type="nucleotide sequence ID" value="NZ_BBRC01000005.1"/>
</dbReference>
<feature type="binding site" evidence="8">
    <location>
        <position position="254"/>
    </location>
    <ligand>
        <name>Mn(2+)</name>
        <dbReference type="ChEBI" id="CHEBI:29035"/>
        <label>1</label>
    </ligand>
</feature>
<dbReference type="InterPro" id="IPR043472">
    <property type="entry name" value="Macro_dom-like"/>
</dbReference>
<evidence type="ECO:0000256" key="6">
    <source>
        <dbReference type="ARBA" id="ARBA00022801"/>
    </source>
</evidence>
<dbReference type="InterPro" id="IPR011356">
    <property type="entry name" value="Leucine_aapep/pepB"/>
</dbReference>
<dbReference type="GO" id="GO:0006508">
    <property type="term" value="P:proteolysis"/>
    <property type="evidence" value="ECO:0007669"/>
    <property type="project" value="UniProtKB-KW"/>
</dbReference>
<evidence type="ECO:0000256" key="5">
    <source>
        <dbReference type="ARBA" id="ARBA00022670"/>
    </source>
</evidence>
<dbReference type="GO" id="GO:0030145">
    <property type="term" value="F:manganese ion binding"/>
    <property type="evidence" value="ECO:0007669"/>
    <property type="project" value="UniProtKB-UniRule"/>
</dbReference>
<feature type="binding site" evidence="8">
    <location>
        <position position="254"/>
    </location>
    <ligand>
        <name>Mn(2+)</name>
        <dbReference type="ChEBI" id="CHEBI:29035"/>
        <label>2</label>
    </ligand>
</feature>
<dbReference type="PANTHER" id="PTHR11963">
    <property type="entry name" value="LEUCINE AMINOPEPTIDASE-RELATED"/>
    <property type="match status" value="1"/>
</dbReference>
<comment type="subcellular location">
    <subcellularLocation>
        <location evidence="8">Cytoplasm</location>
    </subcellularLocation>
</comment>
<keyword evidence="11" id="KW-1185">Reference proteome</keyword>
<dbReference type="InterPro" id="IPR000819">
    <property type="entry name" value="Peptidase_M17_C"/>
</dbReference>
<comment type="caution">
    <text evidence="10">The sequence shown here is derived from an EMBL/GenBank/DDBJ whole genome shotgun (WGS) entry which is preliminary data.</text>
</comment>
<proteinExistence type="inferred from homology"/>
<evidence type="ECO:0000256" key="3">
    <source>
        <dbReference type="ARBA" id="ARBA00009528"/>
    </source>
</evidence>
<evidence type="ECO:0000256" key="7">
    <source>
        <dbReference type="ARBA" id="ARBA00049972"/>
    </source>
</evidence>
<dbReference type="Pfam" id="PF00883">
    <property type="entry name" value="Peptidase_M17"/>
    <property type="match status" value="1"/>
</dbReference>
<feature type="active site" evidence="8">
    <location>
        <position position="335"/>
    </location>
</feature>
<keyword evidence="8" id="KW-0464">Manganese</keyword>